<protein>
    <recommendedName>
        <fullName evidence="6">Radical SAM core domain-containing protein</fullName>
    </recommendedName>
</protein>
<feature type="domain" description="Radical SAM core" evidence="6">
    <location>
        <begin position="80"/>
        <end position="305"/>
    </location>
</feature>
<dbReference type="GO" id="GO:0016491">
    <property type="term" value="F:oxidoreductase activity"/>
    <property type="evidence" value="ECO:0007669"/>
    <property type="project" value="InterPro"/>
</dbReference>
<dbReference type="PROSITE" id="PS51918">
    <property type="entry name" value="RADICAL_SAM"/>
    <property type="match status" value="1"/>
</dbReference>
<organism evidence="7 8">
    <name type="scientific">Marinobacter algicola DG893</name>
    <dbReference type="NCBI Taxonomy" id="443152"/>
    <lineage>
        <taxon>Bacteria</taxon>
        <taxon>Pseudomonadati</taxon>
        <taxon>Pseudomonadota</taxon>
        <taxon>Gammaproteobacteria</taxon>
        <taxon>Pseudomonadales</taxon>
        <taxon>Marinobacteraceae</taxon>
        <taxon>Marinobacter</taxon>
    </lineage>
</organism>
<evidence type="ECO:0000313" key="7">
    <source>
        <dbReference type="EMBL" id="EDM46410.1"/>
    </source>
</evidence>
<name>A6F4B7_9GAMM</name>
<evidence type="ECO:0000256" key="5">
    <source>
        <dbReference type="ARBA" id="ARBA00023014"/>
    </source>
</evidence>
<dbReference type="SFLD" id="SFLDG01386">
    <property type="entry name" value="main_SPASM_domain-containing"/>
    <property type="match status" value="1"/>
</dbReference>
<dbReference type="Gene3D" id="3.20.20.70">
    <property type="entry name" value="Aldolase class I"/>
    <property type="match status" value="1"/>
</dbReference>
<comment type="cofactor">
    <cofactor evidence="1">
        <name>[4Fe-4S] cluster</name>
        <dbReference type="ChEBI" id="CHEBI:49883"/>
    </cofactor>
</comment>
<dbReference type="InterPro" id="IPR024023">
    <property type="entry name" value="rSAM_paired_HxsB"/>
</dbReference>
<dbReference type="InterPro" id="IPR023867">
    <property type="entry name" value="Sulphatase_maturase_rSAM"/>
</dbReference>
<keyword evidence="2" id="KW-0949">S-adenosyl-L-methionine</keyword>
<dbReference type="SFLD" id="SFLDS00029">
    <property type="entry name" value="Radical_SAM"/>
    <property type="match status" value="1"/>
</dbReference>
<accession>A6F4B7</accession>
<keyword evidence="8" id="KW-1185">Reference proteome</keyword>
<evidence type="ECO:0000256" key="2">
    <source>
        <dbReference type="ARBA" id="ARBA00022691"/>
    </source>
</evidence>
<keyword evidence="3" id="KW-0479">Metal-binding</keyword>
<dbReference type="PANTHER" id="PTHR43273:SF8">
    <property type="entry name" value="RADICAL SAM DOMAIN PROTEIN"/>
    <property type="match status" value="1"/>
</dbReference>
<dbReference type="CDD" id="cd01335">
    <property type="entry name" value="Radical_SAM"/>
    <property type="match status" value="1"/>
</dbReference>
<dbReference type="Pfam" id="PF04055">
    <property type="entry name" value="Radical_SAM"/>
    <property type="match status" value="1"/>
</dbReference>
<keyword evidence="4" id="KW-0408">Iron</keyword>
<evidence type="ECO:0000256" key="4">
    <source>
        <dbReference type="ARBA" id="ARBA00023004"/>
    </source>
</evidence>
<reference evidence="7 8" key="1">
    <citation type="submission" date="2007-06" db="EMBL/GenBank/DDBJ databases">
        <authorList>
            <person name="Green D."/>
            <person name="Ferriera S."/>
            <person name="Johnson J."/>
            <person name="Kravitz S."/>
            <person name="Beeson K."/>
            <person name="Sutton G."/>
            <person name="Rogers Y.-H."/>
            <person name="Friedman R."/>
            <person name="Frazier M."/>
            <person name="Venter J.C."/>
        </authorList>
    </citation>
    <scope>NUCLEOTIDE SEQUENCE [LARGE SCALE GENOMIC DNA]</scope>
    <source>
        <strain evidence="7 8">DG893</strain>
    </source>
</reference>
<dbReference type="STRING" id="443152.MDG893_13144"/>
<sequence>MPLNFDRLSSGDFFISNGAGFHSIVGAESFEKLVRLDESCVDKDVSDSLRRKLFLTSQSDLQVSLASLASAQSKRLLEGLRFNPTFMIVPTLRCDHSCNYCQVSRASLKAHEYDLAPSKIPQIMALVKKLGQPPYKIEIQGGEPLVRFDLVKDVYAKAVEALGEDYFEMIITTSLSLIDEAVLNWAKPRKVGFSTSLDGSEVVHNKNRILPGNNSHALVVRGVEAINNVLGPGRVATVTTVTKALLKDPESLVRAHLELGLNEMFVRPISPYGFANKRGEAGYSFEEYMDFYDRLLSILVERNREGHPLLEHSGAIHLKRVFNPGFNSYADLKSPSGFLLDCVMFNYDGQIFGSDEARMLQRVLGNVDFSCGSLENFDAESNPLYTKVLTDSMNSIHPGCEQCAYQPFCGTDPCQSISEQGEPIGDKSISTFCNYHKSMFRYLVDRYYSDHDARELLETWHHG</sequence>
<dbReference type="PANTHER" id="PTHR43273">
    <property type="entry name" value="ANAEROBIC SULFATASE-MATURATING ENZYME HOMOLOG ASLB-RELATED"/>
    <property type="match status" value="1"/>
</dbReference>
<evidence type="ECO:0000259" key="6">
    <source>
        <dbReference type="PROSITE" id="PS51918"/>
    </source>
</evidence>
<comment type="caution">
    <text evidence="7">The sequence shown here is derived from an EMBL/GenBank/DDBJ whole genome shotgun (WGS) entry which is preliminary data.</text>
</comment>
<dbReference type="InterPro" id="IPR006638">
    <property type="entry name" value="Elp3/MiaA/NifB-like_rSAM"/>
</dbReference>
<evidence type="ECO:0000256" key="3">
    <source>
        <dbReference type="ARBA" id="ARBA00022723"/>
    </source>
</evidence>
<dbReference type="NCBIfam" id="TIGR03978">
    <property type="entry name" value="rSAM_paired_1"/>
    <property type="match status" value="1"/>
</dbReference>
<evidence type="ECO:0000313" key="8">
    <source>
        <dbReference type="Proteomes" id="UP000005856"/>
    </source>
</evidence>
<dbReference type="SFLD" id="SFLDG01384">
    <property type="entry name" value="thioether_bond_formation_requi"/>
    <property type="match status" value="1"/>
</dbReference>
<dbReference type="InterPro" id="IPR007197">
    <property type="entry name" value="rSAM"/>
</dbReference>
<dbReference type="EMBL" id="ABCP01000041">
    <property type="protein sequence ID" value="EDM46410.1"/>
    <property type="molecule type" value="Genomic_DNA"/>
</dbReference>
<proteinExistence type="predicted"/>
<dbReference type="AlphaFoldDB" id="A6F4B7"/>
<dbReference type="SUPFAM" id="SSF102114">
    <property type="entry name" value="Radical SAM enzymes"/>
    <property type="match status" value="1"/>
</dbReference>
<dbReference type="SMART" id="SM00729">
    <property type="entry name" value="Elp3"/>
    <property type="match status" value="1"/>
</dbReference>
<evidence type="ECO:0000256" key="1">
    <source>
        <dbReference type="ARBA" id="ARBA00001966"/>
    </source>
</evidence>
<dbReference type="InterPro" id="IPR058240">
    <property type="entry name" value="rSAM_sf"/>
</dbReference>
<keyword evidence="5" id="KW-0411">Iron-sulfur</keyword>
<dbReference type="Proteomes" id="UP000005856">
    <property type="component" value="Unassembled WGS sequence"/>
</dbReference>
<dbReference type="SFLD" id="SFLDG01067">
    <property type="entry name" value="SPASM/twitch_domain_containing"/>
    <property type="match status" value="1"/>
</dbReference>
<gene>
    <name evidence="7" type="ORF">MDG893_13144</name>
</gene>
<dbReference type="eggNOG" id="COG0641">
    <property type="taxonomic scope" value="Bacteria"/>
</dbReference>
<dbReference type="GO" id="GO:0046872">
    <property type="term" value="F:metal ion binding"/>
    <property type="evidence" value="ECO:0007669"/>
    <property type="project" value="UniProtKB-KW"/>
</dbReference>
<dbReference type="InterPro" id="IPR013785">
    <property type="entry name" value="Aldolase_TIM"/>
</dbReference>
<dbReference type="GO" id="GO:0051536">
    <property type="term" value="F:iron-sulfur cluster binding"/>
    <property type="evidence" value="ECO:0007669"/>
    <property type="project" value="UniProtKB-KW"/>
</dbReference>